<organism evidence="1">
    <name type="scientific">mine drainage metagenome</name>
    <dbReference type="NCBI Taxonomy" id="410659"/>
    <lineage>
        <taxon>unclassified sequences</taxon>
        <taxon>metagenomes</taxon>
        <taxon>ecological metagenomes</taxon>
    </lineage>
</organism>
<dbReference type="EMBL" id="MLJW01000241">
    <property type="protein sequence ID" value="OIQ92093.1"/>
    <property type="molecule type" value="Genomic_DNA"/>
</dbReference>
<sequence>MAETLKGQSAEGWGGFLAGFPPGGPGASEGLVVAALWLDLNAVRGTIRMVR</sequence>
<comment type="caution">
    <text evidence="1">The sequence shown here is derived from an EMBL/GenBank/DDBJ whole genome shotgun (WGS) entry which is preliminary data.</text>
</comment>
<reference evidence="1" key="1">
    <citation type="submission" date="2016-10" db="EMBL/GenBank/DDBJ databases">
        <title>Sequence of Gallionella enrichment culture.</title>
        <authorList>
            <person name="Poehlein A."/>
            <person name="Muehling M."/>
            <person name="Daniel R."/>
        </authorList>
    </citation>
    <scope>NUCLEOTIDE SEQUENCE</scope>
</reference>
<evidence type="ECO:0000313" key="1">
    <source>
        <dbReference type="EMBL" id="OIQ92093.1"/>
    </source>
</evidence>
<name>A0A1J5RVI3_9ZZZZ</name>
<dbReference type="AlphaFoldDB" id="A0A1J5RVI3"/>
<proteinExistence type="predicted"/>
<protein>
    <submittedName>
        <fullName evidence="1">Uncharacterized protein</fullName>
    </submittedName>
</protein>
<gene>
    <name evidence="1" type="ORF">GALL_260120</name>
</gene>
<accession>A0A1J5RVI3</accession>